<comment type="subcellular location">
    <subcellularLocation>
        <location evidence="4">Cytoplasm</location>
    </subcellularLocation>
</comment>
<comment type="similarity">
    <text evidence="1 4">Belongs to the synembryn family.</text>
</comment>
<dbReference type="GO" id="GO:0005085">
    <property type="term" value="F:guanyl-nucleotide exchange factor activity"/>
    <property type="evidence" value="ECO:0007669"/>
    <property type="project" value="UniProtKB-UniRule"/>
</dbReference>
<evidence type="ECO:0000256" key="1">
    <source>
        <dbReference type="ARBA" id="ARBA00009049"/>
    </source>
</evidence>
<dbReference type="GO" id="GO:0005737">
    <property type="term" value="C:cytoplasm"/>
    <property type="evidence" value="ECO:0007669"/>
    <property type="project" value="UniProtKB-SubCell"/>
</dbReference>
<sequence>ALATVLIRFLQTEPQGRVLKVCLRSLRILSRDKKVLGPLITDRALLTLAHLGGISNAPVPKEDADSDADPYNDIIEAISESKLSRADEDDHSGEEDNGCGAASCDANDLTVWGPNDWRGERKASTFSNMSLGPSRRRSSVFKALTPGKRDSRGSLGGGEEEEEKEEKVDNEVNRKEVMKIFCNIVYNSAWAQERASEL</sequence>
<dbReference type="EMBL" id="JAMKFB020000012">
    <property type="protein sequence ID" value="KAL0180112.1"/>
    <property type="molecule type" value="Genomic_DNA"/>
</dbReference>
<keyword evidence="3" id="KW-0143">Chaperone</keyword>
<feature type="non-terminal residue" evidence="6">
    <location>
        <position position="1"/>
    </location>
</feature>
<keyword evidence="2 4" id="KW-0344">Guanine-nucleotide releasing factor</keyword>
<evidence type="ECO:0000256" key="4">
    <source>
        <dbReference type="RuleBase" id="RU369048"/>
    </source>
</evidence>
<evidence type="ECO:0000313" key="7">
    <source>
        <dbReference type="Proteomes" id="UP001529510"/>
    </source>
</evidence>
<comment type="subunit">
    <text evidence="4">Interacts with some GDP-bound G alpha proteins. Does not interact with G-alpha proteins when they are in complex with subunits beta and gamma.</text>
</comment>
<accession>A0ABD0Q1N0</accession>
<reference evidence="6 7" key="1">
    <citation type="submission" date="2024-05" db="EMBL/GenBank/DDBJ databases">
        <title>Genome sequencing and assembly of Indian major carp, Cirrhinus mrigala (Hamilton, 1822).</title>
        <authorList>
            <person name="Mohindra V."/>
            <person name="Chowdhury L.M."/>
            <person name="Lal K."/>
            <person name="Jena J.K."/>
        </authorList>
    </citation>
    <scope>NUCLEOTIDE SEQUENCE [LARGE SCALE GENOMIC DNA]</scope>
    <source>
        <strain evidence="6">CM1030</strain>
        <tissue evidence="6">Blood</tissue>
    </source>
</reference>
<dbReference type="Proteomes" id="UP001529510">
    <property type="component" value="Unassembled WGS sequence"/>
</dbReference>
<gene>
    <name evidence="6" type="ORF">M9458_025554</name>
</gene>
<evidence type="ECO:0000256" key="2">
    <source>
        <dbReference type="ARBA" id="ARBA00022658"/>
    </source>
</evidence>
<feature type="region of interest" description="Disordered" evidence="5">
    <location>
        <begin position="79"/>
        <end position="101"/>
    </location>
</feature>
<evidence type="ECO:0000256" key="5">
    <source>
        <dbReference type="SAM" id="MobiDB-lite"/>
    </source>
</evidence>
<protein>
    <recommendedName>
        <fullName evidence="4">Synembryn</fullName>
    </recommendedName>
    <alternativeName>
        <fullName evidence="4">Protein Ric-8</fullName>
    </alternativeName>
</protein>
<keyword evidence="4" id="KW-0963">Cytoplasm</keyword>
<comment type="function">
    <text evidence="4">Chaperone that specifically binds and folds nascent G alpha proteins prior to G protein heterotrimer formation. Also acts as a guanine nucleotide exchange factor (GEF) for G alpha proteins by stimulating exchange of bound GDP for free GTP.</text>
</comment>
<dbReference type="AlphaFoldDB" id="A0ABD0Q1N0"/>
<feature type="non-terminal residue" evidence="6">
    <location>
        <position position="198"/>
    </location>
</feature>
<dbReference type="PANTHER" id="PTHR12425">
    <property type="entry name" value="SYNEMBRYN"/>
    <property type="match status" value="1"/>
</dbReference>
<keyword evidence="7" id="KW-1185">Reference proteome</keyword>
<dbReference type="Pfam" id="PF10165">
    <property type="entry name" value="Ric8"/>
    <property type="match status" value="1"/>
</dbReference>
<dbReference type="GO" id="GO:0001965">
    <property type="term" value="F:G-protein alpha-subunit binding"/>
    <property type="evidence" value="ECO:0007669"/>
    <property type="project" value="UniProtKB-UniRule"/>
</dbReference>
<organism evidence="6 7">
    <name type="scientific">Cirrhinus mrigala</name>
    <name type="common">Mrigala</name>
    <dbReference type="NCBI Taxonomy" id="683832"/>
    <lineage>
        <taxon>Eukaryota</taxon>
        <taxon>Metazoa</taxon>
        <taxon>Chordata</taxon>
        <taxon>Craniata</taxon>
        <taxon>Vertebrata</taxon>
        <taxon>Euteleostomi</taxon>
        <taxon>Actinopterygii</taxon>
        <taxon>Neopterygii</taxon>
        <taxon>Teleostei</taxon>
        <taxon>Ostariophysi</taxon>
        <taxon>Cypriniformes</taxon>
        <taxon>Cyprinidae</taxon>
        <taxon>Labeoninae</taxon>
        <taxon>Labeonini</taxon>
        <taxon>Cirrhinus</taxon>
    </lineage>
</organism>
<comment type="caution">
    <text evidence="6">The sequence shown here is derived from an EMBL/GenBank/DDBJ whole genome shotgun (WGS) entry which is preliminary data.</text>
</comment>
<dbReference type="PANTHER" id="PTHR12425:SF3">
    <property type="entry name" value="SYNEMBRYN"/>
    <property type="match status" value="1"/>
</dbReference>
<evidence type="ECO:0000313" key="6">
    <source>
        <dbReference type="EMBL" id="KAL0180112.1"/>
    </source>
</evidence>
<evidence type="ECO:0000256" key="3">
    <source>
        <dbReference type="ARBA" id="ARBA00023186"/>
    </source>
</evidence>
<feature type="region of interest" description="Disordered" evidence="5">
    <location>
        <begin position="123"/>
        <end position="172"/>
    </location>
</feature>
<dbReference type="InterPro" id="IPR019318">
    <property type="entry name" value="Gua_nucleotide_exch_fac_Ric8"/>
</dbReference>
<name>A0ABD0Q1N0_CIRMR</name>
<proteinExistence type="inferred from homology"/>